<dbReference type="PANTHER" id="PTHR30015:SF7">
    <property type="entry name" value="TYPE IV METHYL-DIRECTED RESTRICTION ENZYME ECOKMRR"/>
    <property type="match status" value="1"/>
</dbReference>
<dbReference type="PANTHER" id="PTHR30015">
    <property type="entry name" value="MRR RESTRICTION SYSTEM PROTEIN"/>
    <property type="match status" value="1"/>
</dbReference>
<dbReference type="InterPro" id="IPR011335">
    <property type="entry name" value="Restrct_endonuc-II-like"/>
</dbReference>
<evidence type="ECO:0000313" key="3">
    <source>
        <dbReference type="EMBL" id="PZD80256.1"/>
    </source>
</evidence>
<dbReference type="Pfam" id="PF04471">
    <property type="entry name" value="Mrr_cat"/>
    <property type="match status" value="1"/>
</dbReference>
<dbReference type="GeneID" id="65282172"/>
<dbReference type="InterPro" id="IPR007560">
    <property type="entry name" value="Restrct_endonuc_IV_Mrr"/>
</dbReference>
<evidence type="ECO:0000259" key="1">
    <source>
        <dbReference type="Pfam" id="PF04471"/>
    </source>
</evidence>
<evidence type="ECO:0000313" key="4">
    <source>
        <dbReference type="Proteomes" id="UP000248886"/>
    </source>
</evidence>
<sequence>MPIPDFQTLMLPVLKSAIQGERRISDVVEQLAEDFSLTQLERDQLLPSGRQTQFANRVNWAKSYLNKAGLVVNTQRGHFSLTERGRKVLAQSPEKIDRKFLAQFNEFQDFVSIHHHHEDPTQEERQEPTQELAPDELMRQAYHELESTLAEELLQRVRSGSPAFFEALVIRLLLAMGYGGQSAEDVEKALVGGIGDGGIDGIIDQDPLGLDRIYIQAKRYGEGNTVGAGAIRDFFGSLDRFKASKGLFITTSDFTQQARETAEMLSKRIVLINGKQLSRLMVRHGVGCRVEETLEIRRLDEEFFG</sequence>
<dbReference type="RefSeq" id="WP_012537644.1">
    <property type="nucleotide sequence ID" value="NZ_AP025160.1"/>
</dbReference>
<organism evidence="3 4">
    <name type="scientific">Acidithiobacillus ferrooxidans</name>
    <name type="common">Thiobacillus ferrooxidans</name>
    <dbReference type="NCBI Taxonomy" id="920"/>
    <lineage>
        <taxon>Bacteria</taxon>
        <taxon>Pseudomonadati</taxon>
        <taxon>Pseudomonadota</taxon>
        <taxon>Acidithiobacillia</taxon>
        <taxon>Acidithiobacillales</taxon>
        <taxon>Acidithiobacillaceae</taxon>
        <taxon>Acidithiobacillus</taxon>
    </lineage>
</organism>
<dbReference type="Gene3D" id="3.40.1350.10">
    <property type="match status" value="1"/>
</dbReference>
<dbReference type="GO" id="GO:0009307">
    <property type="term" value="P:DNA restriction-modification system"/>
    <property type="evidence" value="ECO:0007669"/>
    <property type="project" value="InterPro"/>
</dbReference>
<dbReference type="InterPro" id="IPR025745">
    <property type="entry name" value="Mrr-like_N_dom"/>
</dbReference>
<dbReference type="EMBL" id="QKQP01000006">
    <property type="protein sequence ID" value="PZD80256.1"/>
    <property type="molecule type" value="Genomic_DNA"/>
</dbReference>
<feature type="domain" description="Restriction system protein Mrr-like N-terminal" evidence="2">
    <location>
        <begin position="6"/>
        <end position="90"/>
    </location>
</feature>
<comment type="caution">
    <text evidence="3">The sequence shown here is derived from an EMBL/GenBank/DDBJ whole genome shotgun (WGS) entry which is preliminary data.</text>
</comment>
<reference evidence="3 4" key="1">
    <citation type="submission" date="2018-06" db="EMBL/GenBank/DDBJ databases">
        <title>Draft sequence of Acidithiobacillus ferrooxidans CCM 4253.</title>
        <authorList>
            <person name="Moya-Beltran A."/>
            <person name="Castro M."/>
            <person name="Covarrubias P.C."/>
            <person name="Issotta F."/>
            <person name="Janiczek O."/>
            <person name="Mandl M."/>
            <person name="Kucera J."/>
            <person name="Quatrini R."/>
        </authorList>
    </citation>
    <scope>NUCLEOTIDE SEQUENCE [LARGE SCALE GENOMIC DNA]</scope>
    <source>
        <strain evidence="3 4">CCM 4253</strain>
    </source>
</reference>
<dbReference type="Pfam" id="PF14338">
    <property type="entry name" value="Mrr_N"/>
    <property type="match status" value="1"/>
</dbReference>
<dbReference type="SUPFAM" id="SSF52980">
    <property type="entry name" value="Restriction endonuclease-like"/>
    <property type="match status" value="1"/>
</dbReference>
<keyword evidence="3" id="KW-0540">Nuclease</keyword>
<gene>
    <name evidence="3" type="ORF">DN052_12140</name>
</gene>
<accession>A0A2W1K0U8</accession>
<dbReference type="InterPro" id="IPR011856">
    <property type="entry name" value="tRNA_endonuc-like_dom_sf"/>
</dbReference>
<dbReference type="InterPro" id="IPR052906">
    <property type="entry name" value="Type_IV_Methyl-Rstrct_Enzyme"/>
</dbReference>
<protein>
    <submittedName>
        <fullName evidence="3">Restriction endonuclease</fullName>
    </submittedName>
</protein>
<dbReference type="GO" id="GO:0003677">
    <property type="term" value="F:DNA binding"/>
    <property type="evidence" value="ECO:0007669"/>
    <property type="project" value="InterPro"/>
</dbReference>
<name>A0A2W1K0U8_ACIFR</name>
<evidence type="ECO:0000259" key="2">
    <source>
        <dbReference type="Pfam" id="PF14338"/>
    </source>
</evidence>
<dbReference type="AlphaFoldDB" id="A0A2W1K0U8"/>
<dbReference type="OMA" id="QAKRWEG"/>
<dbReference type="OrthoDB" id="9803736at2"/>
<dbReference type="Proteomes" id="UP000248886">
    <property type="component" value="Unassembled WGS sequence"/>
</dbReference>
<keyword evidence="3" id="KW-0378">Hydrolase</keyword>
<keyword evidence="3" id="KW-0255">Endonuclease</keyword>
<proteinExistence type="predicted"/>
<feature type="domain" description="Restriction endonuclease type IV Mrr" evidence="1">
    <location>
        <begin position="159"/>
        <end position="281"/>
    </location>
</feature>
<dbReference type="GO" id="GO:0015666">
    <property type="term" value="F:restriction endodeoxyribonuclease activity"/>
    <property type="evidence" value="ECO:0007669"/>
    <property type="project" value="TreeGrafter"/>
</dbReference>